<reference evidence="1 3" key="1">
    <citation type="submission" date="2019-09" db="EMBL/GenBank/DDBJ databases">
        <authorList>
            <person name="Khan S.A."/>
            <person name="Jeon C.O."/>
            <person name="Chun B.H."/>
            <person name="Jeong S.E."/>
        </authorList>
    </citation>
    <scope>NUCLEOTIDE SEQUENCE [LARGE SCALE GENOMIC DNA]</scope>
    <source>
        <strain evidence="1 3">KCTC 42508</strain>
    </source>
</reference>
<accession>A0A5B2TR81</accession>
<dbReference type="AlphaFoldDB" id="A0A5B2TR81"/>
<dbReference type="Proteomes" id="UP001343698">
    <property type="component" value="Unassembled WGS sequence"/>
</dbReference>
<proteinExistence type="predicted"/>
<evidence type="ECO:0000313" key="1">
    <source>
        <dbReference type="EMBL" id="KAA2216593.1"/>
    </source>
</evidence>
<sequence>MLSRDLKSSMFRVVIMLPRTVTKSLLKTFDYKKFVNVDEIILGCPSPYKIGKASATATTGIQGFQSIGLCGF</sequence>
<organism evidence="1 3">
    <name type="scientific">Maribacter flavus</name>
    <dbReference type="NCBI Taxonomy" id="1658664"/>
    <lineage>
        <taxon>Bacteria</taxon>
        <taxon>Pseudomonadati</taxon>
        <taxon>Bacteroidota</taxon>
        <taxon>Flavobacteriia</taxon>
        <taxon>Flavobacteriales</taxon>
        <taxon>Flavobacteriaceae</taxon>
        <taxon>Maribacter</taxon>
    </lineage>
</organism>
<keyword evidence="4" id="KW-1185">Reference proteome</keyword>
<name>A0A5B2TR81_9FLAO</name>
<evidence type="ECO:0000313" key="2">
    <source>
        <dbReference type="EMBL" id="MEE1973412.1"/>
    </source>
</evidence>
<dbReference type="RefSeq" id="WP_154918731.1">
    <property type="nucleotide sequence ID" value="NZ_JAZDDF010000006.1"/>
</dbReference>
<dbReference type="EMBL" id="JAZDDF010000006">
    <property type="protein sequence ID" value="MEE1973412.1"/>
    <property type="molecule type" value="Genomic_DNA"/>
</dbReference>
<dbReference type="Proteomes" id="UP000323188">
    <property type="component" value="Unassembled WGS sequence"/>
</dbReference>
<dbReference type="EMBL" id="VUOE01000002">
    <property type="protein sequence ID" value="KAA2216593.1"/>
    <property type="molecule type" value="Genomic_DNA"/>
</dbReference>
<evidence type="ECO:0000313" key="4">
    <source>
        <dbReference type="Proteomes" id="UP001343698"/>
    </source>
</evidence>
<protein>
    <submittedName>
        <fullName evidence="1">Uncharacterized protein</fullName>
    </submittedName>
</protein>
<gene>
    <name evidence="1" type="ORF">F0361_11360</name>
    <name evidence="2" type="ORF">V1H85_13200</name>
</gene>
<comment type="caution">
    <text evidence="1">The sequence shown here is derived from an EMBL/GenBank/DDBJ whole genome shotgun (WGS) entry which is preliminary data.</text>
</comment>
<evidence type="ECO:0000313" key="3">
    <source>
        <dbReference type="Proteomes" id="UP000323188"/>
    </source>
</evidence>
<reference evidence="2 4" key="2">
    <citation type="submission" date="2024-01" db="EMBL/GenBank/DDBJ databases">
        <title>Maribacter spp. originated from different algae showed divergent polysaccharides utilization ability.</title>
        <authorList>
            <person name="Wang H."/>
            <person name="Wu Y."/>
        </authorList>
    </citation>
    <scope>NUCLEOTIDE SEQUENCE [LARGE SCALE GENOMIC DNA]</scope>
    <source>
        <strain evidence="2 4">KPT27_14</strain>
    </source>
</reference>